<dbReference type="InterPro" id="IPR007814">
    <property type="entry name" value="PaaA_PaaC"/>
</dbReference>
<evidence type="ECO:0000313" key="2">
    <source>
        <dbReference type="Proteomes" id="UP000194137"/>
    </source>
</evidence>
<accession>A0A1W6ZLN4</accession>
<protein>
    <submittedName>
        <fullName evidence="1">Uncharacterized protein</fullName>
    </submittedName>
</protein>
<keyword evidence="2" id="KW-1185">Reference proteome</keyword>
<dbReference type="PANTHER" id="PTHR30458">
    <property type="entry name" value="PHENYLACETIC ACID DEGRADATION PROTEIN PAA"/>
    <property type="match status" value="1"/>
</dbReference>
<sequence>MLQLNPNQTGIGNVTPDDFFTQDDEFTKLQLNIIAIHVVSEEFGADTFEQSILRAPTADMKMRMAKTVMEEYGHHLRFRKLLEDLKLDWKEVTKNKGHLTTFDVPIDTWADQMVFLALVDRAAAHQFRHFIKSPYEPFRRACQETLNEEYGHVGLGMDGVKDLLRTPEGKAEVAKSVMKWLPVGLASFGNPNSKTNERYRHWGLKSDTNEGMRETYYQQVKAFITKEWGVPLPETADEFIQQKLGGNLSAHAIYVAG</sequence>
<dbReference type="GO" id="GO:0010124">
    <property type="term" value="P:phenylacetate catabolic process"/>
    <property type="evidence" value="ECO:0007669"/>
    <property type="project" value="InterPro"/>
</dbReference>
<organism evidence="1 2">
    <name type="scientific">Pseudorhodoplanes sinuspersici</name>
    <dbReference type="NCBI Taxonomy" id="1235591"/>
    <lineage>
        <taxon>Bacteria</taxon>
        <taxon>Pseudomonadati</taxon>
        <taxon>Pseudomonadota</taxon>
        <taxon>Alphaproteobacteria</taxon>
        <taxon>Hyphomicrobiales</taxon>
        <taxon>Pseudorhodoplanes</taxon>
    </lineage>
</organism>
<name>A0A1W6ZLN4_9HYPH</name>
<dbReference type="Pfam" id="PF05138">
    <property type="entry name" value="PaaA_PaaC"/>
    <property type="match status" value="1"/>
</dbReference>
<dbReference type="InterPro" id="IPR012347">
    <property type="entry name" value="Ferritin-like"/>
</dbReference>
<dbReference type="Gene3D" id="1.20.1260.10">
    <property type="match status" value="1"/>
</dbReference>
<dbReference type="PANTHER" id="PTHR30458:SF0">
    <property type="entry name" value="1,2-PHENYLACETYL-COA EPOXIDASE, SUBUNIT C"/>
    <property type="match status" value="1"/>
</dbReference>
<dbReference type="GO" id="GO:0005829">
    <property type="term" value="C:cytosol"/>
    <property type="evidence" value="ECO:0007669"/>
    <property type="project" value="TreeGrafter"/>
</dbReference>
<dbReference type="SUPFAM" id="SSF47240">
    <property type="entry name" value="Ferritin-like"/>
    <property type="match status" value="1"/>
</dbReference>
<dbReference type="RefSeq" id="WP_086086565.1">
    <property type="nucleotide sequence ID" value="NZ_CP021112.1"/>
</dbReference>
<gene>
    <name evidence="1" type="ORF">CAK95_03300</name>
</gene>
<dbReference type="OrthoDB" id="5292502at2"/>
<proteinExistence type="predicted"/>
<dbReference type="InterPro" id="IPR052703">
    <property type="entry name" value="Aromatic_CoA_ox/epox"/>
</dbReference>
<dbReference type="STRING" id="1235591.CAK95_03300"/>
<reference evidence="1 2" key="1">
    <citation type="submission" date="2017-05" db="EMBL/GenBank/DDBJ databases">
        <title>Full genome sequence of Pseudorhodoplanes sinuspersici.</title>
        <authorList>
            <person name="Dastgheib S.M.M."/>
            <person name="Shavandi M."/>
            <person name="Tirandaz H."/>
        </authorList>
    </citation>
    <scope>NUCLEOTIDE SEQUENCE [LARGE SCALE GENOMIC DNA]</scope>
    <source>
        <strain evidence="1 2">RIPI110</strain>
    </source>
</reference>
<dbReference type="Proteomes" id="UP000194137">
    <property type="component" value="Chromosome"/>
</dbReference>
<evidence type="ECO:0000313" key="1">
    <source>
        <dbReference type="EMBL" id="ARP98222.1"/>
    </source>
</evidence>
<dbReference type="InterPro" id="IPR009078">
    <property type="entry name" value="Ferritin-like_SF"/>
</dbReference>
<dbReference type="KEGG" id="psin:CAK95_03300"/>
<dbReference type="EMBL" id="CP021112">
    <property type="protein sequence ID" value="ARP98222.1"/>
    <property type="molecule type" value="Genomic_DNA"/>
</dbReference>
<dbReference type="AlphaFoldDB" id="A0A1W6ZLN4"/>